<organism evidence="2 3">
    <name type="scientific">Lacrimispora celerecrescens</name>
    <dbReference type="NCBI Taxonomy" id="29354"/>
    <lineage>
        <taxon>Bacteria</taxon>
        <taxon>Bacillati</taxon>
        <taxon>Bacillota</taxon>
        <taxon>Clostridia</taxon>
        <taxon>Lachnospirales</taxon>
        <taxon>Lachnospiraceae</taxon>
        <taxon>Lacrimispora</taxon>
    </lineage>
</organism>
<dbReference type="Pfam" id="PF04304">
    <property type="entry name" value="DUF454"/>
    <property type="match status" value="1"/>
</dbReference>
<keyword evidence="1" id="KW-0472">Membrane</keyword>
<dbReference type="PANTHER" id="PTHR35813:SF1">
    <property type="entry name" value="INNER MEMBRANE PROTEIN YBAN"/>
    <property type="match status" value="1"/>
</dbReference>
<sequence length="130" mass="14527">MKKVIYVCIGIAAMALGAVGTVVPGLPTTPFLLLALLCFTKGSVKFNCWFRGTGLYTKYVKGYEYNRSMTRKQKLTTQAAAGLMMFISFLLTGNLAIRLLLIIAFILHNYVFIFVIKTRQEGRMETTKKG</sequence>
<keyword evidence="1" id="KW-0812">Transmembrane</keyword>
<name>A0A084JDD3_9FIRM</name>
<dbReference type="STRING" id="29354.IO98_21825"/>
<evidence type="ECO:0000313" key="2">
    <source>
        <dbReference type="EMBL" id="KEZ86967.1"/>
    </source>
</evidence>
<dbReference type="GO" id="GO:0005886">
    <property type="term" value="C:plasma membrane"/>
    <property type="evidence" value="ECO:0007669"/>
    <property type="project" value="TreeGrafter"/>
</dbReference>
<proteinExistence type="predicted"/>
<dbReference type="RefSeq" id="WP_038284430.1">
    <property type="nucleotide sequence ID" value="NZ_JPME01000038.1"/>
</dbReference>
<dbReference type="PIRSF" id="PIRSF016789">
    <property type="entry name" value="DUF454"/>
    <property type="match status" value="1"/>
</dbReference>
<dbReference type="EMBL" id="JPME01000038">
    <property type="protein sequence ID" value="KEZ86967.1"/>
    <property type="molecule type" value="Genomic_DNA"/>
</dbReference>
<keyword evidence="1" id="KW-1133">Transmembrane helix</keyword>
<keyword evidence="3" id="KW-1185">Reference proteome</keyword>
<evidence type="ECO:0000256" key="1">
    <source>
        <dbReference type="SAM" id="Phobius"/>
    </source>
</evidence>
<reference evidence="2 3" key="1">
    <citation type="submission" date="2014-07" db="EMBL/GenBank/DDBJ databases">
        <title>Draft genome of Clostridium celerecrescens 152B isolated from sediments associated with methane hydrate from Krishna Godavari basin.</title>
        <authorList>
            <person name="Honkalas V.S."/>
            <person name="Dabir A.P."/>
            <person name="Arora P."/>
            <person name="Dhakephalkar P.K."/>
        </authorList>
    </citation>
    <scope>NUCLEOTIDE SEQUENCE [LARGE SCALE GENOMIC DNA]</scope>
    <source>
        <strain evidence="2 3">152B</strain>
    </source>
</reference>
<evidence type="ECO:0008006" key="4">
    <source>
        <dbReference type="Google" id="ProtNLM"/>
    </source>
</evidence>
<accession>A0A084JDD3</accession>
<gene>
    <name evidence="2" type="ORF">IO98_21825</name>
</gene>
<evidence type="ECO:0000313" key="3">
    <source>
        <dbReference type="Proteomes" id="UP000028525"/>
    </source>
</evidence>
<dbReference type="InterPro" id="IPR007401">
    <property type="entry name" value="DUF454"/>
</dbReference>
<dbReference type="AlphaFoldDB" id="A0A084JDD3"/>
<protein>
    <recommendedName>
        <fullName evidence="4">DUF454 domain-containing protein</fullName>
    </recommendedName>
</protein>
<feature type="transmembrane region" description="Helical" evidence="1">
    <location>
        <begin position="97"/>
        <end position="116"/>
    </location>
</feature>
<dbReference type="Proteomes" id="UP000028525">
    <property type="component" value="Unassembled WGS sequence"/>
</dbReference>
<dbReference type="PANTHER" id="PTHR35813">
    <property type="entry name" value="INNER MEMBRANE PROTEIN YBAN"/>
    <property type="match status" value="1"/>
</dbReference>
<comment type="caution">
    <text evidence="2">The sequence shown here is derived from an EMBL/GenBank/DDBJ whole genome shotgun (WGS) entry which is preliminary data.</text>
</comment>